<dbReference type="Proteomes" id="UP000325313">
    <property type="component" value="Unassembled WGS sequence"/>
</dbReference>
<accession>A0A5B0S1U3</accession>
<name>A0A5B0S1U3_PUCGR</name>
<comment type="caution">
    <text evidence="1">The sequence shown here is derived from an EMBL/GenBank/DDBJ whole genome shotgun (WGS) entry which is preliminary data.</text>
</comment>
<reference evidence="1 2" key="1">
    <citation type="submission" date="2019-05" db="EMBL/GenBank/DDBJ databases">
        <title>Emergence of the Ug99 lineage of the wheat stem rust pathogen through somatic hybridization.</title>
        <authorList>
            <person name="Li F."/>
            <person name="Upadhyaya N.M."/>
            <person name="Sperschneider J."/>
            <person name="Matny O."/>
            <person name="Nguyen-Phuc H."/>
            <person name="Mago R."/>
            <person name="Raley C."/>
            <person name="Miller M.E."/>
            <person name="Silverstein K.A.T."/>
            <person name="Henningsen E."/>
            <person name="Hirsch C.D."/>
            <person name="Visser B."/>
            <person name="Pretorius Z.A."/>
            <person name="Steffenson B.J."/>
            <person name="Schwessinger B."/>
            <person name="Dodds P.N."/>
            <person name="Figueroa M."/>
        </authorList>
    </citation>
    <scope>NUCLEOTIDE SEQUENCE [LARGE SCALE GENOMIC DNA]</scope>
    <source>
        <strain evidence="1 2">Ug99</strain>
    </source>
</reference>
<sequence length="106" mass="11562">MHGLAISGYISGGKNGVCFPKSALCVLWPSCLSVIKGYRYPIRLNQLVTFLEFQSKKTNVKVSQASAVVLSPRNQKAPEVILAVRLLAEVPFVVGEVVNLKANRSF</sequence>
<dbReference type="EMBL" id="VDEP01000104">
    <property type="protein sequence ID" value="KAA1131265.1"/>
    <property type="molecule type" value="Genomic_DNA"/>
</dbReference>
<dbReference type="AlphaFoldDB" id="A0A5B0S1U3"/>
<proteinExistence type="predicted"/>
<protein>
    <submittedName>
        <fullName evidence="1">Uncharacterized protein</fullName>
    </submittedName>
</protein>
<evidence type="ECO:0000313" key="1">
    <source>
        <dbReference type="EMBL" id="KAA1131265.1"/>
    </source>
</evidence>
<gene>
    <name evidence="1" type="ORF">PGTUg99_028331</name>
</gene>
<evidence type="ECO:0000313" key="2">
    <source>
        <dbReference type="Proteomes" id="UP000325313"/>
    </source>
</evidence>
<organism evidence="1 2">
    <name type="scientific">Puccinia graminis f. sp. tritici</name>
    <dbReference type="NCBI Taxonomy" id="56615"/>
    <lineage>
        <taxon>Eukaryota</taxon>
        <taxon>Fungi</taxon>
        <taxon>Dikarya</taxon>
        <taxon>Basidiomycota</taxon>
        <taxon>Pucciniomycotina</taxon>
        <taxon>Pucciniomycetes</taxon>
        <taxon>Pucciniales</taxon>
        <taxon>Pucciniaceae</taxon>
        <taxon>Puccinia</taxon>
    </lineage>
</organism>